<protein>
    <submittedName>
        <fullName evidence="1">Uncharacterized protein</fullName>
    </submittedName>
</protein>
<dbReference type="Proteomes" id="UP000734854">
    <property type="component" value="Unassembled WGS sequence"/>
</dbReference>
<comment type="caution">
    <text evidence="1">The sequence shown here is derived from an EMBL/GenBank/DDBJ whole genome shotgun (WGS) entry which is preliminary data.</text>
</comment>
<evidence type="ECO:0000313" key="2">
    <source>
        <dbReference type="Proteomes" id="UP000734854"/>
    </source>
</evidence>
<proteinExistence type="predicted"/>
<sequence length="103" mass="10988">MSRPCLVGTPPKLDTVRSCLVGMPVLLHVVPPEPDMARPCSMETIVPGRAPSSLFYNGFRVIFVPSSHIALGVLPSYDLCTIKAATNDFSNENKLGEGGFGVV</sequence>
<name>A0A8J5GTM9_ZINOF</name>
<accession>A0A8J5GTM9</accession>
<gene>
    <name evidence="1" type="ORF">ZIOFF_025227</name>
</gene>
<reference evidence="1 2" key="1">
    <citation type="submission" date="2020-08" db="EMBL/GenBank/DDBJ databases">
        <title>Plant Genome Project.</title>
        <authorList>
            <person name="Zhang R.-G."/>
        </authorList>
    </citation>
    <scope>NUCLEOTIDE SEQUENCE [LARGE SCALE GENOMIC DNA]</scope>
    <source>
        <tissue evidence="1">Rhizome</tissue>
    </source>
</reference>
<dbReference type="AlphaFoldDB" id="A0A8J5GTM9"/>
<keyword evidence="2" id="KW-1185">Reference proteome</keyword>
<evidence type="ECO:0000313" key="1">
    <source>
        <dbReference type="EMBL" id="KAG6514852.1"/>
    </source>
</evidence>
<dbReference type="Gene3D" id="3.30.200.20">
    <property type="entry name" value="Phosphorylase Kinase, domain 1"/>
    <property type="match status" value="1"/>
</dbReference>
<dbReference type="EMBL" id="JACMSC010000007">
    <property type="protein sequence ID" value="KAG6514852.1"/>
    <property type="molecule type" value="Genomic_DNA"/>
</dbReference>
<organism evidence="1 2">
    <name type="scientific">Zingiber officinale</name>
    <name type="common">Ginger</name>
    <name type="synonym">Amomum zingiber</name>
    <dbReference type="NCBI Taxonomy" id="94328"/>
    <lineage>
        <taxon>Eukaryota</taxon>
        <taxon>Viridiplantae</taxon>
        <taxon>Streptophyta</taxon>
        <taxon>Embryophyta</taxon>
        <taxon>Tracheophyta</taxon>
        <taxon>Spermatophyta</taxon>
        <taxon>Magnoliopsida</taxon>
        <taxon>Liliopsida</taxon>
        <taxon>Zingiberales</taxon>
        <taxon>Zingiberaceae</taxon>
        <taxon>Zingiber</taxon>
    </lineage>
</organism>